<dbReference type="GO" id="GO:0000156">
    <property type="term" value="F:phosphorelay response regulator activity"/>
    <property type="evidence" value="ECO:0007669"/>
    <property type="project" value="InterPro"/>
</dbReference>
<dbReference type="PIRSF" id="PIRSF000876">
    <property type="entry name" value="RR_chemtxs_CheB"/>
    <property type="match status" value="1"/>
</dbReference>
<evidence type="ECO:0000256" key="5">
    <source>
        <dbReference type="HAMAP-Rule" id="MF_00099"/>
    </source>
</evidence>
<dbReference type="SUPFAM" id="SSF52172">
    <property type="entry name" value="CheY-like"/>
    <property type="match status" value="1"/>
</dbReference>
<dbReference type="Gene3D" id="3.40.50.2300">
    <property type="match status" value="1"/>
</dbReference>
<dbReference type="AlphaFoldDB" id="C0QPD6"/>
<comment type="catalytic activity">
    <reaction evidence="4 5">
        <text>[protein]-L-glutamate 5-O-methyl ester + H2O = L-glutamyl-[protein] + methanol + H(+)</text>
        <dbReference type="Rhea" id="RHEA:23236"/>
        <dbReference type="Rhea" id="RHEA-COMP:10208"/>
        <dbReference type="Rhea" id="RHEA-COMP:10311"/>
        <dbReference type="ChEBI" id="CHEBI:15377"/>
        <dbReference type="ChEBI" id="CHEBI:15378"/>
        <dbReference type="ChEBI" id="CHEBI:17790"/>
        <dbReference type="ChEBI" id="CHEBI:29973"/>
        <dbReference type="ChEBI" id="CHEBI:82795"/>
        <dbReference type="EC" id="3.1.1.61"/>
    </reaction>
</comment>
<dbReference type="CDD" id="cd17541">
    <property type="entry name" value="REC_CheB-like"/>
    <property type="match status" value="1"/>
</dbReference>
<dbReference type="PROSITE" id="PS50110">
    <property type="entry name" value="RESPONSE_REGULATORY"/>
    <property type="match status" value="1"/>
</dbReference>
<comment type="similarity">
    <text evidence="5">Belongs to the CheB family.</text>
</comment>
<feature type="domain" description="Response regulatory" evidence="8">
    <location>
        <begin position="3"/>
        <end position="121"/>
    </location>
</feature>
<evidence type="ECO:0000259" key="9">
    <source>
        <dbReference type="PROSITE" id="PS50122"/>
    </source>
</evidence>
<evidence type="ECO:0000256" key="1">
    <source>
        <dbReference type="ARBA" id="ARBA00022490"/>
    </source>
</evidence>
<dbReference type="InterPro" id="IPR000673">
    <property type="entry name" value="Sig_transdc_resp-reg_Me-estase"/>
</dbReference>
<dbReference type="NCBIfam" id="NF001965">
    <property type="entry name" value="PRK00742.1"/>
    <property type="match status" value="1"/>
</dbReference>
<dbReference type="PROSITE" id="PS50122">
    <property type="entry name" value="CHEB"/>
    <property type="match status" value="1"/>
</dbReference>
<keyword evidence="11" id="KW-1185">Reference proteome</keyword>
<accession>C0QPD6</accession>
<keyword evidence="2 5" id="KW-0145">Chemotaxis</keyword>
<dbReference type="KEGG" id="pmx:PERMA_0744"/>
<dbReference type="CDD" id="cd16432">
    <property type="entry name" value="CheB_Rec"/>
    <property type="match status" value="1"/>
</dbReference>
<evidence type="ECO:0000259" key="8">
    <source>
        <dbReference type="PROSITE" id="PS50110"/>
    </source>
</evidence>
<feature type="modified residue" description="4-aspartylphosphate" evidence="5 7">
    <location>
        <position position="54"/>
    </location>
</feature>
<name>C0QPD6_PERMH</name>
<dbReference type="GO" id="GO:0050568">
    <property type="term" value="F:protein-glutamine glutaminase activity"/>
    <property type="evidence" value="ECO:0007669"/>
    <property type="project" value="UniProtKB-UniRule"/>
</dbReference>
<comment type="function">
    <text evidence="5">Involved in chemotaxis. Part of a chemotaxis signal transduction system that modulates chemotaxis in response to various stimuli. Catalyzes the demethylation of specific methylglutamate residues introduced into the chemoreceptors (methyl-accepting chemotaxis proteins or MCP) by CheR. Also mediates the irreversible deamidation of specific glutamine residues to glutamic acid.</text>
</comment>
<evidence type="ECO:0000256" key="3">
    <source>
        <dbReference type="ARBA" id="ARBA00022801"/>
    </source>
</evidence>
<dbReference type="HOGENOM" id="CLU_000445_51_0_0"/>
<dbReference type="eggNOG" id="COG2201">
    <property type="taxonomic scope" value="Bacteria"/>
</dbReference>
<proteinExistence type="inferred from homology"/>
<evidence type="ECO:0000256" key="6">
    <source>
        <dbReference type="PROSITE-ProRule" id="PRU00050"/>
    </source>
</evidence>
<keyword evidence="3 5" id="KW-0378">Hydrolase</keyword>
<reference evidence="10 11" key="1">
    <citation type="journal article" date="2009" name="J. Bacteriol.">
        <title>Complete and draft genome sequences of six members of the Aquificales.</title>
        <authorList>
            <person name="Reysenbach A.L."/>
            <person name="Hamamura N."/>
            <person name="Podar M."/>
            <person name="Griffiths E."/>
            <person name="Ferreira S."/>
            <person name="Hochstein R."/>
            <person name="Heidelberg J."/>
            <person name="Johnson J."/>
            <person name="Mead D."/>
            <person name="Pohorille A."/>
            <person name="Sarmiento M."/>
            <person name="Schweighofer K."/>
            <person name="Seshadri R."/>
            <person name="Voytek M.A."/>
        </authorList>
    </citation>
    <scope>NUCLEOTIDE SEQUENCE [LARGE SCALE GENOMIC DNA]</scope>
    <source>
        <strain evidence="11">DSM 14350 / EX-H1</strain>
    </source>
</reference>
<evidence type="ECO:0000256" key="4">
    <source>
        <dbReference type="ARBA" id="ARBA00048267"/>
    </source>
</evidence>
<dbReference type="RefSeq" id="WP_012675282.1">
    <property type="nucleotide sequence ID" value="NC_012440.1"/>
</dbReference>
<feature type="active site" evidence="5 6">
    <location>
        <position position="185"/>
    </location>
</feature>
<dbReference type="GO" id="GO:0005737">
    <property type="term" value="C:cytoplasm"/>
    <property type="evidence" value="ECO:0007669"/>
    <property type="project" value="UniProtKB-SubCell"/>
</dbReference>
<dbReference type="PaxDb" id="123214-PERMA_0744"/>
<dbReference type="GO" id="GO:0006935">
    <property type="term" value="P:chemotaxis"/>
    <property type="evidence" value="ECO:0007669"/>
    <property type="project" value="UniProtKB-UniRule"/>
</dbReference>
<dbReference type="SUPFAM" id="SSF52738">
    <property type="entry name" value="Methylesterase CheB, C-terminal domain"/>
    <property type="match status" value="1"/>
</dbReference>
<comment type="PTM">
    <text evidence="5">Phosphorylated by CheA. Phosphorylation of the N-terminal regulatory domain activates the methylesterase activity.</text>
</comment>
<dbReference type="PANTHER" id="PTHR42872:SF6">
    <property type="entry name" value="PROTEIN-GLUTAMATE METHYLESTERASE_PROTEIN-GLUTAMINE GLUTAMINASE"/>
    <property type="match status" value="1"/>
</dbReference>
<comment type="domain">
    <text evidence="5">Contains a C-terminal catalytic domain, and an N-terminal region which modulates catalytic activity.</text>
</comment>
<dbReference type="InterPro" id="IPR008248">
    <property type="entry name" value="CheB-like"/>
</dbReference>
<dbReference type="PANTHER" id="PTHR42872">
    <property type="entry name" value="PROTEIN-GLUTAMATE METHYLESTERASE/PROTEIN-GLUTAMINE GLUTAMINASE"/>
    <property type="match status" value="1"/>
</dbReference>
<dbReference type="EMBL" id="CP001230">
    <property type="protein sequence ID" value="ACO03043.1"/>
    <property type="molecule type" value="Genomic_DNA"/>
</dbReference>
<evidence type="ECO:0000256" key="7">
    <source>
        <dbReference type="PROSITE-ProRule" id="PRU00169"/>
    </source>
</evidence>
<organism evidence="10 11">
    <name type="scientific">Persephonella marina (strain DSM 14350 / EX-H1)</name>
    <dbReference type="NCBI Taxonomy" id="123214"/>
    <lineage>
        <taxon>Bacteria</taxon>
        <taxon>Pseudomonadati</taxon>
        <taxon>Aquificota</taxon>
        <taxon>Aquificia</taxon>
        <taxon>Aquificales</taxon>
        <taxon>Hydrogenothermaceae</taxon>
        <taxon>Persephonella</taxon>
    </lineage>
</organism>
<keyword evidence="1 5" id="KW-0963">Cytoplasm</keyword>
<dbReference type="Pfam" id="PF01339">
    <property type="entry name" value="CheB_methylest"/>
    <property type="match status" value="1"/>
</dbReference>
<dbReference type="GO" id="GO:0008984">
    <property type="term" value="F:protein-glutamate methylesterase activity"/>
    <property type="evidence" value="ECO:0007669"/>
    <property type="project" value="UniProtKB-UniRule"/>
</dbReference>
<gene>
    <name evidence="5" type="primary">cheB</name>
    <name evidence="10" type="ordered locus">PERMA_0744</name>
</gene>
<protein>
    <recommendedName>
        <fullName evidence="5">Protein-glutamate methylesterase/protein-glutamine glutaminase</fullName>
        <ecNumber evidence="5">3.1.1.61</ecNumber>
        <ecNumber evidence="5">3.5.1.44</ecNumber>
    </recommendedName>
</protein>
<dbReference type="STRING" id="123214.PERMA_0744"/>
<dbReference type="HAMAP" id="MF_00099">
    <property type="entry name" value="CheB_chemtxs"/>
    <property type="match status" value="1"/>
</dbReference>
<feature type="domain" description="CheB-type methylesterase" evidence="9">
    <location>
        <begin position="146"/>
        <end position="330"/>
    </location>
</feature>
<dbReference type="EC" id="3.1.1.61" evidence="5"/>
<keyword evidence="5 7" id="KW-0597">Phosphoprotein</keyword>
<feature type="active site" evidence="5 6">
    <location>
        <position position="158"/>
    </location>
</feature>
<feature type="active site" evidence="5 6">
    <location>
        <position position="279"/>
    </location>
</feature>
<dbReference type="Gene3D" id="3.40.50.180">
    <property type="entry name" value="Methylesterase CheB, C-terminal domain"/>
    <property type="match status" value="1"/>
</dbReference>
<evidence type="ECO:0000313" key="11">
    <source>
        <dbReference type="Proteomes" id="UP000001366"/>
    </source>
</evidence>
<dbReference type="Proteomes" id="UP000001366">
    <property type="component" value="Chromosome"/>
</dbReference>
<comment type="catalytic activity">
    <reaction evidence="5">
        <text>L-glutaminyl-[protein] + H2O = L-glutamyl-[protein] + NH4(+)</text>
        <dbReference type="Rhea" id="RHEA:16441"/>
        <dbReference type="Rhea" id="RHEA-COMP:10207"/>
        <dbReference type="Rhea" id="RHEA-COMP:10208"/>
        <dbReference type="ChEBI" id="CHEBI:15377"/>
        <dbReference type="ChEBI" id="CHEBI:28938"/>
        <dbReference type="ChEBI" id="CHEBI:29973"/>
        <dbReference type="ChEBI" id="CHEBI:30011"/>
        <dbReference type="EC" id="3.5.1.44"/>
    </reaction>
</comment>
<comment type="subcellular location">
    <subcellularLocation>
        <location evidence="5">Cytoplasm</location>
    </subcellularLocation>
</comment>
<dbReference type="InterPro" id="IPR035909">
    <property type="entry name" value="CheB_C"/>
</dbReference>
<sequence length="343" mass="37577">MINTVIVDDSSTVRAALKKILGDAKDINISGIATNGLEAVELVEKLRPDVVTLDIEMPVMNGLEALEKIKKVSPSTKIIILSSLTEEGAEITFEALKKGADDFITKPSSFMDLFKLKEDLINKIRSLSQSKVKPSFHRQKTEINPEFDDTPLIGIGASTGGPQVVSEILSGIKENLKAHVVVAIHMPEGFTQTFAKRLNQSSRITVKEAENGEILKDSVAYIVKGGKNMIIENFNGKRMFKTINKKSRFVPSIDLLLSSIAHTTKKNSVGIILSGMGNDGSEGVKEIKKYGGLNIAQNPESCVLPSMPENAIKTGKVDLILDPEQITEFLNNIQEVRYERKSI</sequence>
<evidence type="ECO:0000256" key="2">
    <source>
        <dbReference type="ARBA" id="ARBA00022500"/>
    </source>
</evidence>
<dbReference type="EC" id="3.5.1.44" evidence="5"/>
<dbReference type="SMART" id="SM00448">
    <property type="entry name" value="REC"/>
    <property type="match status" value="1"/>
</dbReference>
<dbReference type="Pfam" id="PF00072">
    <property type="entry name" value="Response_reg"/>
    <property type="match status" value="1"/>
</dbReference>
<dbReference type="InterPro" id="IPR001789">
    <property type="entry name" value="Sig_transdc_resp-reg_receiver"/>
</dbReference>
<evidence type="ECO:0000313" key="10">
    <source>
        <dbReference type="EMBL" id="ACO03043.1"/>
    </source>
</evidence>
<dbReference type="InterPro" id="IPR011006">
    <property type="entry name" value="CheY-like_superfamily"/>
</dbReference>